<evidence type="ECO:0000259" key="2">
    <source>
        <dbReference type="SMART" id="SM00646"/>
    </source>
</evidence>
<sequence>MQTRVRRANLADADAYISKHYNAVGGKCQSKVKGLVTIIHYNSSSKSKELAKNVHEELLKLHKDHNCKNFGVRKDTDISGFSLYVLRNTKMPSILTESKYVESIVK</sequence>
<accession>A0A0B3VPA1</accession>
<dbReference type="EMBL" id="JWHR01000022">
    <property type="protein sequence ID" value="KHS58616.1"/>
    <property type="molecule type" value="Genomic_DNA"/>
</dbReference>
<evidence type="ECO:0000313" key="3">
    <source>
        <dbReference type="EMBL" id="KHS58616.1"/>
    </source>
</evidence>
<dbReference type="PANTHER" id="PTHR30404:SF0">
    <property type="entry name" value="N-ACETYLMURAMOYL-L-ALANINE AMIDASE AMIC"/>
    <property type="match status" value="1"/>
</dbReference>
<gene>
    <name evidence="3" type="ORF">QX51_01755</name>
</gene>
<dbReference type="STRING" id="1577792.QX51_01755"/>
<comment type="caution">
    <text evidence="3">The sequence shown here is derived from an EMBL/GenBank/DDBJ whole genome shotgun (WGS) entry which is preliminary data.</text>
</comment>
<dbReference type="AlphaFoldDB" id="A0A0B3VPA1"/>
<dbReference type="GO" id="GO:0030288">
    <property type="term" value="C:outer membrane-bounded periplasmic space"/>
    <property type="evidence" value="ECO:0007669"/>
    <property type="project" value="TreeGrafter"/>
</dbReference>
<reference evidence="3 4" key="1">
    <citation type="submission" date="2014-12" db="EMBL/GenBank/DDBJ databases">
        <title>Draft genome sequence of Terrisporobacter sp. 08-306576, isolated from the blood culture of a bacteremia patient.</title>
        <authorList>
            <person name="Lund L.C."/>
            <person name="Sydenham T.V."/>
            <person name="Hogh S.V."/>
            <person name="Skov M.N."/>
            <person name="Kemp M."/>
            <person name="Justesen U.S."/>
        </authorList>
    </citation>
    <scope>NUCLEOTIDE SEQUENCE [LARGE SCALE GENOMIC DNA]</scope>
    <source>
        <strain evidence="3 4">08-306576</strain>
    </source>
</reference>
<dbReference type="GO" id="GO:0008745">
    <property type="term" value="F:N-acetylmuramoyl-L-alanine amidase activity"/>
    <property type="evidence" value="ECO:0007669"/>
    <property type="project" value="InterPro"/>
</dbReference>
<keyword evidence="1" id="KW-0378">Hydrolase</keyword>
<organism evidence="3 4">
    <name type="scientific">Terrisporobacter othiniensis</name>
    <dbReference type="NCBI Taxonomy" id="1577792"/>
    <lineage>
        <taxon>Bacteria</taxon>
        <taxon>Bacillati</taxon>
        <taxon>Bacillota</taxon>
        <taxon>Clostridia</taxon>
        <taxon>Peptostreptococcales</taxon>
        <taxon>Peptostreptococcaceae</taxon>
        <taxon>Terrisporobacter</taxon>
    </lineage>
</organism>
<dbReference type="InterPro" id="IPR050695">
    <property type="entry name" value="N-acetylmuramoyl_amidase_3"/>
</dbReference>
<dbReference type="SUPFAM" id="SSF53187">
    <property type="entry name" value="Zn-dependent exopeptidases"/>
    <property type="match status" value="1"/>
</dbReference>
<dbReference type="Proteomes" id="UP000031189">
    <property type="component" value="Unassembled WGS sequence"/>
</dbReference>
<dbReference type="GO" id="GO:0009253">
    <property type="term" value="P:peptidoglycan catabolic process"/>
    <property type="evidence" value="ECO:0007669"/>
    <property type="project" value="InterPro"/>
</dbReference>
<dbReference type="RefSeq" id="WP_039678193.1">
    <property type="nucleotide sequence ID" value="NZ_JWHR01000022.1"/>
</dbReference>
<evidence type="ECO:0000256" key="1">
    <source>
        <dbReference type="ARBA" id="ARBA00022801"/>
    </source>
</evidence>
<dbReference type="Pfam" id="PF01520">
    <property type="entry name" value="Amidase_3"/>
    <property type="match status" value="1"/>
</dbReference>
<protein>
    <recommendedName>
        <fullName evidence="2">MurNAc-LAA domain-containing protein</fullName>
    </recommendedName>
</protein>
<proteinExistence type="predicted"/>
<dbReference type="Gene3D" id="3.40.630.40">
    <property type="entry name" value="Zn-dependent exopeptidases"/>
    <property type="match status" value="1"/>
</dbReference>
<evidence type="ECO:0000313" key="4">
    <source>
        <dbReference type="Proteomes" id="UP000031189"/>
    </source>
</evidence>
<keyword evidence="4" id="KW-1185">Reference proteome</keyword>
<name>A0A0B3VPA1_9FIRM</name>
<feature type="domain" description="MurNAc-LAA" evidence="2">
    <location>
        <begin position="5"/>
        <end position="105"/>
    </location>
</feature>
<dbReference type="InterPro" id="IPR002508">
    <property type="entry name" value="MurNAc-LAA_cat"/>
</dbReference>
<dbReference type="SMART" id="SM00646">
    <property type="entry name" value="Ami_3"/>
    <property type="match status" value="1"/>
</dbReference>
<dbReference type="CDD" id="cd02696">
    <property type="entry name" value="MurNAc-LAA"/>
    <property type="match status" value="1"/>
</dbReference>
<dbReference type="PANTHER" id="PTHR30404">
    <property type="entry name" value="N-ACETYLMURAMOYL-L-ALANINE AMIDASE"/>
    <property type="match status" value="1"/>
</dbReference>